<dbReference type="KEGG" id="smic:SmB9_33490"/>
<dbReference type="SUPFAM" id="SSF51338">
    <property type="entry name" value="Composite domain of metallo-dependent hydrolases"/>
    <property type="match status" value="1"/>
</dbReference>
<protein>
    <submittedName>
        <fullName evidence="4 5">Amidohydrolase</fullName>
    </submittedName>
</protein>
<evidence type="ECO:0000256" key="1">
    <source>
        <dbReference type="SAM" id="MobiDB-lite"/>
    </source>
</evidence>
<feature type="compositionally biased region" description="Basic and acidic residues" evidence="1">
    <location>
        <begin position="403"/>
        <end position="412"/>
    </location>
</feature>
<dbReference type="PANTHER" id="PTHR43135">
    <property type="entry name" value="ALPHA-D-RIBOSE 1-METHYLPHOSPHONATE 5-TRIPHOSPHATE DIPHOSPHATASE"/>
    <property type="match status" value="1"/>
</dbReference>
<dbReference type="SUPFAM" id="SSF51556">
    <property type="entry name" value="Metallo-dependent hydrolases"/>
    <property type="match status" value="1"/>
</dbReference>
<evidence type="ECO:0000313" key="6">
    <source>
        <dbReference type="Proteomes" id="UP000275727"/>
    </source>
</evidence>
<dbReference type="InterPro" id="IPR032466">
    <property type="entry name" value="Metal_Hydrolase"/>
</dbReference>
<sequence length="421" mass="43591">MKPVLAALAMFVALPAHAETVAIVNARAWTMTAETPIENATIVARDGKVVSVVGAGSVPAGARVIDAAGRIVTPGLVNAATQLGLTEVSGARETNDQSVASGALGAAFDIQYALNANSALVAQARADGVAEAMVFPGGSAAAPFQGRGALVHLKPDGDILDRAQAALFVRVGSGTSEQAGGSRAAQWQLVRNALDEARAPQGIDPRERLLGRLDRASLAPVLDRRIPLVIAAERESDIRQAIALADDYGIRIVILGGAEAWRAKTDLAAKRIPVILDPMLNLPLSYDQIGARLDNAALLSNAGVRIAFTVPGFGIHLSYNAGSALREGAGIAAAHGLPYAAALLAITRSGAEIWDVDARQGSIAPGKAADLVIWDGDPLEPSSGPAIVLIGGREAPDTSRQAALRERYRPDAETPLPPAYR</sequence>
<organism evidence="4 6">
    <name type="scientific">Sphingosinicella microcystinivorans</name>
    <dbReference type="NCBI Taxonomy" id="335406"/>
    <lineage>
        <taxon>Bacteria</taxon>
        <taxon>Pseudomonadati</taxon>
        <taxon>Pseudomonadota</taxon>
        <taxon>Alphaproteobacteria</taxon>
        <taxon>Sphingomonadales</taxon>
        <taxon>Sphingosinicellaceae</taxon>
        <taxon>Sphingosinicella</taxon>
    </lineage>
</organism>
<evidence type="ECO:0000313" key="5">
    <source>
        <dbReference type="EMBL" id="RKS87882.1"/>
    </source>
</evidence>
<proteinExistence type="predicted"/>
<name>A0AAD1D8B4_SPHMI</name>
<feature type="region of interest" description="Disordered" evidence="1">
    <location>
        <begin position="393"/>
        <end position="421"/>
    </location>
</feature>
<feature type="signal peptide" evidence="2">
    <location>
        <begin position="1"/>
        <end position="18"/>
    </location>
</feature>
<dbReference type="EMBL" id="AP018711">
    <property type="protein sequence ID" value="BBE35691.1"/>
    <property type="molecule type" value="Genomic_DNA"/>
</dbReference>
<dbReference type="InterPro" id="IPR051781">
    <property type="entry name" value="Metallo-dep_Hydrolase"/>
</dbReference>
<dbReference type="InterPro" id="IPR006680">
    <property type="entry name" value="Amidohydro-rel"/>
</dbReference>
<reference evidence="5 7" key="2">
    <citation type="submission" date="2018-10" db="EMBL/GenBank/DDBJ databases">
        <title>Genomic Encyclopedia of Type Strains, Phase IV (KMG-IV): sequencing the most valuable type-strain genomes for metagenomic binning, comparative biology and taxonomic classification.</title>
        <authorList>
            <person name="Goeker M."/>
        </authorList>
    </citation>
    <scope>NUCLEOTIDE SEQUENCE [LARGE SCALE GENOMIC DNA]</scope>
    <source>
        <strain evidence="5 7">DSM 19791</strain>
    </source>
</reference>
<feature type="domain" description="Amidohydrolase-related" evidence="3">
    <location>
        <begin position="275"/>
        <end position="380"/>
    </location>
</feature>
<dbReference type="PANTHER" id="PTHR43135:SF3">
    <property type="entry name" value="ALPHA-D-RIBOSE 1-METHYLPHOSPHONATE 5-TRIPHOSPHATE DIPHOSPHATASE"/>
    <property type="match status" value="1"/>
</dbReference>
<dbReference type="Proteomes" id="UP000276029">
    <property type="component" value="Unassembled WGS sequence"/>
</dbReference>
<dbReference type="InterPro" id="IPR011059">
    <property type="entry name" value="Metal-dep_hydrolase_composite"/>
</dbReference>
<dbReference type="AlphaFoldDB" id="A0AAD1D8B4"/>
<evidence type="ECO:0000313" key="7">
    <source>
        <dbReference type="Proteomes" id="UP000276029"/>
    </source>
</evidence>
<dbReference type="RefSeq" id="WP_121051677.1">
    <property type="nucleotide sequence ID" value="NZ_AP018711.1"/>
</dbReference>
<keyword evidence="7" id="KW-1185">Reference proteome</keyword>
<dbReference type="GO" id="GO:0016810">
    <property type="term" value="F:hydrolase activity, acting on carbon-nitrogen (but not peptide) bonds"/>
    <property type="evidence" value="ECO:0007669"/>
    <property type="project" value="InterPro"/>
</dbReference>
<gene>
    <name evidence="5" type="ORF">DFR51_2527</name>
    <name evidence="4" type="ORF">SmB9_33490</name>
</gene>
<accession>A0AAD1D8B4</accession>
<dbReference type="Gene3D" id="3.20.20.140">
    <property type="entry name" value="Metal-dependent hydrolases"/>
    <property type="match status" value="1"/>
</dbReference>
<evidence type="ECO:0000313" key="4">
    <source>
        <dbReference type="EMBL" id="BBE35691.1"/>
    </source>
</evidence>
<dbReference type="EMBL" id="RBWX01000009">
    <property type="protein sequence ID" value="RKS87882.1"/>
    <property type="molecule type" value="Genomic_DNA"/>
</dbReference>
<evidence type="ECO:0000259" key="3">
    <source>
        <dbReference type="Pfam" id="PF01979"/>
    </source>
</evidence>
<dbReference type="Proteomes" id="UP000275727">
    <property type="component" value="Chromosome"/>
</dbReference>
<keyword evidence="2" id="KW-0732">Signal</keyword>
<evidence type="ECO:0000256" key="2">
    <source>
        <dbReference type="SAM" id="SignalP"/>
    </source>
</evidence>
<reference evidence="4 6" key="1">
    <citation type="submission" date="2018-06" db="EMBL/GenBank/DDBJ databases">
        <title>Complete Genome Sequence of the Microcystin-Degrading Bacterium Sphingosinicella microcystinivorans Strain B-9.</title>
        <authorList>
            <person name="Jin H."/>
            <person name="Nishizawa T."/>
            <person name="Guo Y."/>
            <person name="Nishizawa A."/>
            <person name="Park H."/>
            <person name="Kato H."/>
            <person name="Tsuji K."/>
            <person name="Harada K."/>
        </authorList>
    </citation>
    <scope>NUCLEOTIDE SEQUENCE [LARGE SCALE GENOMIC DNA]</scope>
    <source>
        <strain evidence="4 6">B9</strain>
    </source>
</reference>
<feature type="chain" id="PRO_5042207554" evidence="2">
    <location>
        <begin position="19"/>
        <end position="421"/>
    </location>
</feature>
<dbReference type="Pfam" id="PF01979">
    <property type="entry name" value="Amidohydro_1"/>
    <property type="match status" value="1"/>
</dbReference>